<dbReference type="RefSeq" id="WP_133206698.1">
    <property type="nucleotide sequence ID" value="NZ_SMRU01000044.1"/>
</dbReference>
<sequence>MTTTQYQPLQATSALTLSGVLASALPHDIGTAKGSALYTVPAVFSRRPQPRELDLLHSSDVGRRLEEAGYSEVELRVSDRRLLITNTNLEELKAGLAHLVGTILREVSEQASLERTNRAEELDALGLIEEHRLEAVRASAAEVRFD</sequence>
<dbReference type="EMBL" id="SMRU01000044">
    <property type="protein sequence ID" value="TDF88570.1"/>
    <property type="molecule type" value="Genomic_DNA"/>
</dbReference>
<gene>
    <name evidence="1" type="ORF">E1809_23620</name>
</gene>
<evidence type="ECO:0000313" key="2">
    <source>
        <dbReference type="Proteomes" id="UP000295511"/>
    </source>
</evidence>
<comment type="caution">
    <text evidence="1">The sequence shown here is derived from an EMBL/GenBank/DDBJ whole genome shotgun (WGS) entry which is preliminary data.</text>
</comment>
<reference evidence="1 2" key="1">
    <citation type="submission" date="2019-03" db="EMBL/GenBank/DDBJ databases">
        <title>Whole genome sequence of Arthrobacter sp JH1-1.</title>
        <authorList>
            <person name="Trinh H.N."/>
        </authorList>
    </citation>
    <scope>NUCLEOTIDE SEQUENCE [LARGE SCALE GENOMIC DNA]</scope>
    <source>
        <strain evidence="1 2">JH1-1</strain>
    </source>
</reference>
<protein>
    <submittedName>
        <fullName evidence="1">Uncharacterized protein</fullName>
    </submittedName>
</protein>
<proteinExistence type="predicted"/>
<name>A0A4R5K6D7_9MICC</name>
<organism evidence="1 2">
    <name type="scientific">Arthrobacter terricola</name>
    <dbReference type="NCBI Taxonomy" id="2547396"/>
    <lineage>
        <taxon>Bacteria</taxon>
        <taxon>Bacillati</taxon>
        <taxon>Actinomycetota</taxon>
        <taxon>Actinomycetes</taxon>
        <taxon>Micrococcales</taxon>
        <taxon>Micrococcaceae</taxon>
        <taxon>Arthrobacter</taxon>
    </lineage>
</organism>
<dbReference type="OrthoDB" id="5007551at2"/>
<dbReference type="Proteomes" id="UP000295511">
    <property type="component" value="Unassembled WGS sequence"/>
</dbReference>
<dbReference type="AlphaFoldDB" id="A0A4R5K6D7"/>
<accession>A0A4R5K6D7</accession>
<evidence type="ECO:0000313" key="1">
    <source>
        <dbReference type="EMBL" id="TDF88570.1"/>
    </source>
</evidence>
<keyword evidence="2" id="KW-1185">Reference proteome</keyword>